<protein>
    <submittedName>
        <fullName evidence="2">Uncharacterized protein</fullName>
    </submittedName>
</protein>
<accession>A0A1H4BVX7</accession>
<dbReference type="STRING" id="1033731.SAMN05444145_10463"/>
<dbReference type="Proteomes" id="UP000183253">
    <property type="component" value="Unassembled WGS sequence"/>
</dbReference>
<keyword evidence="1" id="KW-1133">Transmembrane helix</keyword>
<evidence type="ECO:0000256" key="1">
    <source>
        <dbReference type="SAM" id="Phobius"/>
    </source>
</evidence>
<name>A0A1H4BVX7_9BACT</name>
<feature type="transmembrane region" description="Helical" evidence="1">
    <location>
        <begin position="30"/>
        <end position="50"/>
    </location>
</feature>
<gene>
    <name evidence="2" type="ORF">SAMN05444145_10463</name>
</gene>
<evidence type="ECO:0000313" key="2">
    <source>
        <dbReference type="EMBL" id="SEA52244.1"/>
    </source>
</evidence>
<keyword evidence="1" id="KW-0812">Transmembrane</keyword>
<sequence length="68" mass="7637">MSGESHPERKRSRLTWAAAFRACMGTLFRMSLVGLLAVCMFVAFVVCLPFTGIDSIRKRMNDPANEEI</sequence>
<keyword evidence="3" id="KW-1185">Reference proteome</keyword>
<proteinExistence type="predicted"/>
<organism evidence="2 3">
    <name type="scientific">Alistipes timonensis JC136</name>
    <dbReference type="NCBI Taxonomy" id="1033731"/>
    <lineage>
        <taxon>Bacteria</taxon>
        <taxon>Pseudomonadati</taxon>
        <taxon>Bacteroidota</taxon>
        <taxon>Bacteroidia</taxon>
        <taxon>Bacteroidales</taxon>
        <taxon>Rikenellaceae</taxon>
        <taxon>Alistipes</taxon>
    </lineage>
</organism>
<reference evidence="2 3" key="1">
    <citation type="submission" date="2016-10" db="EMBL/GenBank/DDBJ databases">
        <authorList>
            <person name="de Groot N.N."/>
        </authorList>
    </citation>
    <scope>NUCLEOTIDE SEQUENCE [LARGE SCALE GENOMIC DNA]</scope>
    <source>
        <strain evidence="2 3">DSM 25383</strain>
    </source>
</reference>
<dbReference type="AlphaFoldDB" id="A0A1H4BVX7"/>
<evidence type="ECO:0000313" key="3">
    <source>
        <dbReference type="Proteomes" id="UP000183253"/>
    </source>
</evidence>
<dbReference type="EMBL" id="FNRI01000004">
    <property type="protein sequence ID" value="SEA52244.1"/>
    <property type="molecule type" value="Genomic_DNA"/>
</dbReference>
<keyword evidence="1" id="KW-0472">Membrane</keyword>